<reference evidence="1 2" key="1">
    <citation type="submission" date="2020-04" db="EMBL/GenBank/DDBJ databases">
        <title>Sphingobium sp. AR-3-1 isolated from Arctic soil.</title>
        <authorList>
            <person name="Dahal R.H."/>
            <person name="Chaudhary D.K."/>
        </authorList>
    </citation>
    <scope>NUCLEOTIDE SEQUENCE [LARGE SCALE GENOMIC DNA]</scope>
    <source>
        <strain evidence="1 2">AR-3-1</strain>
    </source>
</reference>
<name>A0A7X9WUR4_9SPHN</name>
<dbReference type="Proteomes" id="UP000519023">
    <property type="component" value="Unassembled WGS sequence"/>
</dbReference>
<dbReference type="EMBL" id="JABBFV010000005">
    <property type="protein sequence ID" value="NML10249.1"/>
    <property type="molecule type" value="Genomic_DNA"/>
</dbReference>
<sequence>MSELGHDLHALFPAQREILHALKLESAHYRDLADRHHKLAQQIYRIEAGLDPASDDRLEDLKKQRLSLLDEVAAMIAERQDA</sequence>
<keyword evidence="2" id="KW-1185">Reference proteome</keyword>
<organism evidence="1 2">
    <name type="scientific">Sphingobium psychrophilum</name>
    <dbReference type="NCBI Taxonomy" id="2728834"/>
    <lineage>
        <taxon>Bacteria</taxon>
        <taxon>Pseudomonadati</taxon>
        <taxon>Pseudomonadota</taxon>
        <taxon>Alphaproteobacteria</taxon>
        <taxon>Sphingomonadales</taxon>
        <taxon>Sphingomonadaceae</taxon>
        <taxon>Sphingobium</taxon>
    </lineage>
</organism>
<evidence type="ECO:0000313" key="2">
    <source>
        <dbReference type="Proteomes" id="UP000519023"/>
    </source>
</evidence>
<evidence type="ECO:0000313" key="1">
    <source>
        <dbReference type="EMBL" id="NML10249.1"/>
    </source>
</evidence>
<comment type="caution">
    <text evidence="1">The sequence shown here is derived from an EMBL/GenBank/DDBJ whole genome shotgun (WGS) entry which is preliminary data.</text>
</comment>
<gene>
    <name evidence="1" type="ORF">HHL08_08810</name>
</gene>
<dbReference type="InterPro" id="IPR007420">
    <property type="entry name" value="DUF465"/>
</dbReference>
<dbReference type="RefSeq" id="WP_169572444.1">
    <property type="nucleotide sequence ID" value="NZ_JABBFV010000005.1"/>
</dbReference>
<proteinExistence type="predicted"/>
<accession>A0A7X9WUR4</accession>
<dbReference type="Pfam" id="PF04325">
    <property type="entry name" value="DUF465"/>
    <property type="match status" value="1"/>
</dbReference>
<dbReference type="InterPro" id="IPR038444">
    <property type="entry name" value="DUF465_sf"/>
</dbReference>
<dbReference type="Gene3D" id="6.10.280.50">
    <property type="match status" value="1"/>
</dbReference>
<protein>
    <submittedName>
        <fullName evidence="1">DUF465 domain-containing protein</fullName>
    </submittedName>
</protein>
<dbReference type="AlphaFoldDB" id="A0A7X9WUR4"/>